<comment type="caution">
    <text evidence="1">The sequence shown here is derived from an EMBL/GenBank/DDBJ whole genome shotgun (WGS) entry which is preliminary data.</text>
</comment>
<reference evidence="1" key="1">
    <citation type="submission" date="2022-08" db="EMBL/GenBank/DDBJ databases">
        <authorList>
            <consortium name="DOE Joint Genome Institute"/>
            <person name="Min B."/>
            <person name="Sierra-Patev S."/>
            <person name="Naranjo-Ortiz M."/>
            <person name="Looney B."/>
            <person name="Konkel Z."/>
            <person name="Slot J.C."/>
            <person name="Sakamoto Y."/>
            <person name="Steenwyk J.L."/>
            <person name="Rokas A."/>
            <person name="Carro J."/>
            <person name="Camarero S."/>
            <person name="Ferreira P."/>
            <person name="Molpeceres G."/>
            <person name="Ruiz-duenas F.J."/>
            <person name="Serrano A."/>
            <person name="Henrissat B."/>
            <person name="Drula E."/>
            <person name="Hughes K.W."/>
            <person name="Mata J.L."/>
            <person name="Ishikawa N.K."/>
            <person name="Vargas-Isla R."/>
            <person name="Ushijima S."/>
            <person name="Smith C.A."/>
            <person name="Ahrendt S."/>
            <person name="Andreopoulos W."/>
            <person name="He G."/>
            <person name="LaButti K."/>
            <person name="Lipzen A."/>
            <person name="Ng V."/>
            <person name="Riley R."/>
            <person name="Sandor L."/>
            <person name="Barry K."/>
            <person name="Martinez A.T."/>
            <person name="Xiao Y."/>
            <person name="Gibbons J.G."/>
            <person name="Terashima K."/>
            <person name="Hibbett D.S."/>
            <person name="Grigoriev I.V."/>
        </authorList>
    </citation>
    <scope>NUCLEOTIDE SEQUENCE</scope>
    <source>
        <strain evidence="1">ET3784</strain>
    </source>
</reference>
<reference evidence="1" key="2">
    <citation type="journal article" date="2023" name="Proc. Natl. Acad. Sci. U.S.A.">
        <title>A global phylogenomic analysis of the shiitake genus Lentinula.</title>
        <authorList>
            <person name="Sierra-Patev S."/>
            <person name="Min B."/>
            <person name="Naranjo-Ortiz M."/>
            <person name="Looney B."/>
            <person name="Konkel Z."/>
            <person name="Slot J.C."/>
            <person name="Sakamoto Y."/>
            <person name="Steenwyk J.L."/>
            <person name="Rokas A."/>
            <person name="Carro J."/>
            <person name="Camarero S."/>
            <person name="Ferreira P."/>
            <person name="Molpeceres G."/>
            <person name="Ruiz-Duenas F.J."/>
            <person name="Serrano A."/>
            <person name="Henrissat B."/>
            <person name="Drula E."/>
            <person name="Hughes K.W."/>
            <person name="Mata J.L."/>
            <person name="Ishikawa N.K."/>
            <person name="Vargas-Isla R."/>
            <person name="Ushijima S."/>
            <person name="Smith C.A."/>
            <person name="Donoghue J."/>
            <person name="Ahrendt S."/>
            <person name="Andreopoulos W."/>
            <person name="He G."/>
            <person name="LaButti K."/>
            <person name="Lipzen A."/>
            <person name="Ng V."/>
            <person name="Riley R."/>
            <person name="Sandor L."/>
            <person name="Barry K."/>
            <person name="Martinez A.T."/>
            <person name="Xiao Y."/>
            <person name="Gibbons J.G."/>
            <person name="Terashima K."/>
            <person name="Grigoriev I.V."/>
            <person name="Hibbett D."/>
        </authorList>
    </citation>
    <scope>NUCLEOTIDE SEQUENCE</scope>
    <source>
        <strain evidence="1">ET3784</strain>
    </source>
</reference>
<gene>
    <name evidence="1" type="ORF">DFJ43DRAFT_1103778</name>
</gene>
<evidence type="ECO:0000313" key="1">
    <source>
        <dbReference type="EMBL" id="KAJ3714537.1"/>
    </source>
</evidence>
<name>A0AA38MVR6_9AGAR</name>
<accession>A0AA38MVR6</accession>
<organism evidence="1 2">
    <name type="scientific">Lentinula guzmanii</name>
    <dbReference type="NCBI Taxonomy" id="2804957"/>
    <lineage>
        <taxon>Eukaryota</taxon>
        <taxon>Fungi</taxon>
        <taxon>Dikarya</taxon>
        <taxon>Basidiomycota</taxon>
        <taxon>Agaricomycotina</taxon>
        <taxon>Agaricomycetes</taxon>
        <taxon>Agaricomycetidae</taxon>
        <taxon>Agaricales</taxon>
        <taxon>Marasmiineae</taxon>
        <taxon>Omphalotaceae</taxon>
        <taxon>Lentinula</taxon>
    </lineage>
</organism>
<sequence>MSSSRLVDELGILLQALHLPLTLQSPTDLTPSLLLAILESILSFRLPLSPNLRSALSRPSTYKEARNAKIQCMQIFLGVLETDILKQDVGLNKIDPRKLANGDWDEVVYVGKILCWIGREYGITDDASCGEELHAWRLTPSIAPDIYDTSISHSSSLSLPTADTSHSLHDFDNLRSFHAASSSSQLSPLALSRTRRPHCIHEVPSPYAQDRQDLTTIGSETSSSSVRYSGYIQPVNEELELSYFESSRLGDRESTEIDTAESLNQEIAELLDPDPVARTISLLQQRVFLLGELAKYYGRRD</sequence>
<protein>
    <submittedName>
        <fullName evidence="1">Uncharacterized protein</fullName>
    </submittedName>
</protein>
<evidence type="ECO:0000313" key="2">
    <source>
        <dbReference type="Proteomes" id="UP001176059"/>
    </source>
</evidence>
<dbReference type="AlphaFoldDB" id="A0AA38MVR6"/>
<keyword evidence="2" id="KW-1185">Reference proteome</keyword>
<proteinExistence type="predicted"/>
<dbReference type="EMBL" id="JANVFO010000091">
    <property type="protein sequence ID" value="KAJ3714537.1"/>
    <property type="molecule type" value="Genomic_DNA"/>
</dbReference>
<dbReference type="Proteomes" id="UP001176059">
    <property type="component" value="Unassembled WGS sequence"/>
</dbReference>